<accession>Q4N721</accession>
<dbReference type="AlphaFoldDB" id="Q4N721"/>
<dbReference type="VEuPathDB" id="PiroplasmaDB:TpMuguga_01g00999"/>
<keyword evidence="1" id="KW-0812">Transmembrane</keyword>
<reference evidence="2 3" key="1">
    <citation type="journal article" date="2005" name="Science">
        <title>Genome sequence of Theileria parva, a bovine pathogen that transforms lymphocytes.</title>
        <authorList>
            <person name="Gardner M.J."/>
            <person name="Bishop R."/>
            <person name="Shah T."/>
            <person name="de Villiers E.P."/>
            <person name="Carlton J.M."/>
            <person name="Hall N."/>
            <person name="Ren Q."/>
            <person name="Paulsen I.T."/>
            <person name="Pain A."/>
            <person name="Berriman M."/>
            <person name="Wilson R.J.M."/>
            <person name="Sato S."/>
            <person name="Ralph S.A."/>
            <person name="Mann D.J."/>
            <person name="Xiong Z."/>
            <person name="Shallom S.J."/>
            <person name="Weidman J."/>
            <person name="Jiang L."/>
            <person name="Lynn J."/>
            <person name="Weaver B."/>
            <person name="Shoaibi A."/>
            <person name="Domingo A.R."/>
            <person name="Wasawo D."/>
            <person name="Crabtree J."/>
            <person name="Wortman J.R."/>
            <person name="Haas B."/>
            <person name="Angiuoli S.V."/>
            <person name="Creasy T.H."/>
            <person name="Lu C."/>
            <person name="Suh B."/>
            <person name="Silva J.C."/>
            <person name="Utterback T.R."/>
            <person name="Feldblyum T.V."/>
            <person name="Pertea M."/>
            <person name="Allen J."/>
            <person name="Nierman W.C."/>
            <person name="Taracha E.L.N."/>
            <person name="Salzberg S.L."/>
            <person name="White O.R."/>
            <person name="Fitzhugh H.A."/>
            <person name="Morzaria S."/>
            <person name="Venter J.C."/>
            <person name="Fraser C.M."/>
            <person name="Nene V."/>
        </authorList>
    </citation>
    <scope>NUCLEOTIDE SEQUENCE [LARGE SCALE GENOMIC DNA]</scope>
    <source>
        <strain evidence="2 3">Muguga</strain>
    </source>
</reference>
<gene>
    <name evidence="2" type="ordered locus">TP01_0999</name>
</gene>
<comment type="caution">
    <text evidence="2">The sequence shown here is derived from an EMBL/GenBank/DDBJ whole genome shotgun (WGS) entry which is preliminary data.</text>
</comment>
<keyword evidence="1" id="KW-0472">Membrane</keyword>
<evidence type="ECO:0000313" key="2">
    <source>
        <dbReference type="EMBL" id="EAN34237.1"/>
    </source>
</evidence>
<proteinExistence type="predicted"/>
<dbReference type="KEGG" id="tpv:TP01_0999"/>
<keyword evidence="1" id="KW-1133">Transmembrane helix</keyword>
<dbReference type="InParanoid" id="Q4N721"/>
<dbReference type="Proteomes" id="UP000001949">
    <property type="component" value="Unassembled WGS sequence"/>
</dbReference>
<sequence>MIVASVGCFFSVYLRSQYLLFGFLLFLLSMFLTSRKGAFGFASLTPFYGMLPSLIKVTGEVFRCIVNGEPL</sequence>
<feature type="transmembrane region" description="Helical" evidence="1">
    <location>
        <begin position="12"/>
        <end position="32"/>
    </location>
</feature>
<keyword evidence="3" id="KW-1185">Reference proteome</keyword>
<protein>
    <submittedName>
        <fullName evidence="2">Uncharacterized protein</fullName>
    </submittedName>
</protein>
<dbReference type="GeneID" id="3503059"/>
<dbReference type="EMBL" id="AAGK01000001">
    <property type="protein sequence ID" value="EAN34237.1"/>
    <property type="molecule type" value="Genomic_DNA"/>
</dbReference>
<organism evidence="2 3">
    <name type="scientific">Theileria parva</name>
    <name type="common">East coast fever infection agent</name>
    <dbReference type="NCBI Taxonomy" id="5875"/>
    <lineage>
        <taxon>Eukaryota</taxon>
        <taxon>Sar</taxon>
        <taxon>Alveolata</taxon>
        <taxon>Apicomplexa</taxon>
        <taxon>Aconoidasida</taxon>
        <taxon>Piroplasmida</taxon>
        <taxon>Theileriidae</taxon>
        <taxon>Theileria</taxon>
    </lineage>
</organism>
<evidence type="ECO:0000313" key="3">
    <source>
        <dbReference type="Proteomes" id="UP000001949"/>
    </source>
</evidence>
<name>Q4N721_THEPA</name>
<evidence type="ECO:0000256" key="1">
    <source>
        <dbReference type="SAM" id="Phobius"/>
    </source>
</evidence>